<dbReference type="AlphaFoldDB" id="D8PXJ0"/>
<organism evidence="2">
    <name type="scientific">Schizophyllum commune (strain H4-8 / FGSC 9210)</name>
    <name type="common">Split gill fungus</name>
    <dbReference type="NCBI Taxonomy" id="578458"/>
    <lineage>
        <taxon>Eukaryota</taxon>
        <taxon>Fungi</taxon>
        <taxon>Dikarya</taxon>
        <taxon>Basidiomycota</taxon>
        <taxon>Agaricomycotina</taxon>
        <taxon>Agaricomycetes</taxon>
        <taxon>Agaricomycetidae</taxon>
        <taxon>Agaricales</taxon>
        <taxon>Schizophyllaceae</taxon>
        <taxon>Schizophyllum</taxon>
    </lineage>
</organism>
<dbReference type="KEGG" id="scm:SCHCO_02570171"/>
<dbReference type="OrthoDB" id="3024072at2759"/>
<dbReference type="HOGENOM" id="CLU_018544_13_0_1"/>
<protein>
    <submittedName>
        <fullName evidence="1">Uncharacterized protein</fullName>
    </submittedName>
</protein>
<dbReference type="EMBL" id="GL377304">
    <property type="protein sequence ID" value="EFI99679.1"/>
    <property type="molecule type" value="Genomic_DNA"/>
</dbReference>
<feature type="non-terminal residue" evidence="1">
    <location>
        <position position="533"/>
    </location>
</feature>
<dbReference type="Proteomes" id="UP000007431">
    <property type="component" value="Unassembled WGS sequence"/>
</dbReference>
<evidence type="ECO:0000313" key="2">
    <source>
        <dbReference type="Proteomes" id="UP000007431"/>
    </source>
</evidence>
<evidence type="ECO:0000313" key="1">
    <source>
        <dbReference type="EMBL" id="EFI99679.1"/>
    </source>
</evidence>
<dbReference type="VEuPathDB" id="FungiDB:SCHCODRAFT_02570171"/>
<keyword evidence="2" id="KW-1185">Reference proteome</keyword>
<dbReference type="GeneID" id="9586555"/>
<dbReference type="Gene3D" id="1.20.1280.50">
    <property type="match status" value="1"/>
</dbReference>
<reference evidence="1 2" key="1">
    <citation type="journal article" date="2010" name="Nat. Biotechnol.">
        <title>Genome sequence of the model mushroom Schizophyllum commune.</title>
        <authorList>
            <person name="Ohm R.A."/>
            <person name="de Jong J.F."/>
            <person name="Lugones L.G."/>
            <person name="Aerts A."/>
            <person name="Kothe E."/>
            <person name="Stajich J.E."/>
            <person name="de Vries R.P."/>
            <person name="Record E."/>
            <person name="Levasseur A."/>
            <person name="Baker S.E."/>
            <person name="Bartholomew K.A."/>
            <person name="Coutinho P.M."/>
            <person name="Erdmann S."/>
            <person name="Fowler T.J."/>
            <person name="Gathman A.C."/>
            <person name="Lombard V."/>
            <person name="Henrissat B."/>
            <person name="Knabe N."/>
            <person name="Kuees U."/>
            <person name="Lilly W.W."/>
            <person name="Lindquist E."/>
            <person name="Lucas S."/>
            <person name="Magnuson J.K."/>
            <person name="Piumi F."/>
            <person name="Raudaskoski M."/>
            <person name="Salamov A."/>
            <person name="Schmutz J."/>
            <person name="Schwarze F.W.M.R."/>
            <person name="vanKuyk P.A."/>
            <person name="Horton J.S."/>
            <person name="Grigoriev I.V."/>
            <person name="Woesten H.A.B."/>
        </authorList>
    </citation>
    <scope>NUCLEOTIDE SEQUENCE [LARGE SCALE GENOMIC DNA]</scope>
    <source>
        <strain evidence="2">H4-8 / FGSC 9210</strain>
    </source>
</reference>
<dbReference type="SUPFAM" id="SSF52047">
    <property type="entry name" value="RNI-like"/>
    <property type="match status" value="1"/>
</dbReference>
<sequence length="533" mass="60171">MSDTLLGTEGASQAQGAVGRNVALAVCLEHTLARELQIHRSLFPLGLNATILRTELHRWQDFEDGLNHDSSDFQSQRTMVEKIVAVDHSLLAPWRRLPPEIWSDIFLCAEPEHWNIKPCGRRTLNLAQVCFSWRKIAFEDTPDLWNIIDIDADRNPPFLYYEGIQEEIRRSGDAPLYICFDSVTRPYQEGPSTMPWWDMTFKLLCSQSHRWLSYSSERSYPYMYAWRPAPSFPLLRQLAIGLLPPLDGYPVELPLRFFVDAPSLRTVNIDSVDLPLPYPGFIELPTTWAVQSLDISCGGEISDTTPPLAICLDAVWSCSQTLRKCTLWVAEVGILTERSPAMDFPLLEDLTLSLAGVHLCRFMSAPSLKSLSVSGSGAPSVSPAAALLSDMIDRSSGCTSLRSLRLEFMHVDPYQLINCLWRMQGLVSLTLQEFDFVEKPDVRLISKEVIRALTRRRVATGAAENHVLLPHLTDLTLHLDFRRSLVLYTGDVLFARDVYEMLRSRRKPLLWRGEPLPGLLTGSVPILLDLGPN</sequence>
<dbReference type="InParanoid" id="D8PXJ0"/>
<accession>D8PXJ0</accession>
<name>D8PXJ0_SCHCM</name>
<dbReference type="RefSeq" id="XP_003034582.1">
    <property type="nucleotide sequence ID" value="XM_003034536.1"/>
</dbReference>
<proteinExistence type="predicted"/>
<gene>
    <name evidence="1" type="ORF">SCHCODRAFT_107193</name>
</gene>